<dbReference type="AlphaFoldDB" id="A1ZDR2"/>
<organism evidence="1 2">
    <name type="scientific">Microscilla marina ATCC 23134</name>
    <dbReference type="NCBI Taxonomy" id="313606"/>
    <lineage>
        <taxon>Bacteria</taxon>
        <taxon>Pseudomonadati</taxon>
        <taxon>Bacteroidota</taxon>
        <taxon>Cytophagia</taxon>
        <taxon>Cytophagales</taxon>
        <taxon>Microscillaceae</taxon>
        <taxon>Microscilla</taxon>
    </lineage>
</organism>
<comment type="caution">
    <text evidence="1">The sequence shown here is derived from an EMBL/GenBank/DDBJ whole genome shotgun (WGS) entry which is preliminary data.</text>
</comment>
<reference evidence="1 2" key="1">
    <citation type="submission" date="2007-01" db="EMBL/GenBank/DDBJ databases">
        <authorList>
            <person name="Haygood M."/>
            <person name="Podell S."/>
            <person name="Anderson C."/>
            <person name="Hopkinson B."/>
            <person name="Roe K."/>
            <person name="Barbeau K."/>
            <person name="Gaasterland T."/>
            <person name="Ferriera S."/>
            <person name="Johnson J."/>
            <person name="Kravitz S."/>
            <person name="Beeson K."/>
            <person name="Sutton G."/>
            <person name="Rogers Y.-H."/>
            <person name="Friedman R."/>
            <person name="Frazier M."/>
            <person name="Venter J.C."/>
        </authorList>
    </citation>
    <scope>NUCLEOTIDE SEQUENCE [LARGE SCALE GENOMIC DNA]</scope>
    <source>
        <strain evidence="1 2">ATCC 23134</strain>
    </source>
</reference>
<proteinExistence type="predicted"/>
<sequence>MQVNQNLNGQQTCPALDLQDVILDLFQQNLMARLEVLIFDAQELLETRAQPAEDLATPKKLADQLRLMSTHIHHLSNNVEVWQYLQQNK</sequence>
<evidence type="ECO:0000313" key="1">
    <source>
        <dbReference type="EMBL" id="EAY31220.1"/>
    </source>
</evidence>
<evidence type="ECO:0000313" key="2">
    <source>
        <dbReference type="Proteomes" id="UP000004095"/>
    </source>
</evidence>
<accession>A1ZDR2</accession>
<dbReference type="EMBL" id="AAWS01000003">
    <property type="protein sequence ID" value="EAY31220.1"/>
    <property type="molecule type" value="Genomic_DNA"/>
</dbReference>
<dbReference type="RefSeq" id="WP_002693720.1">
    <property type="nucleotide sequence ID" value="NZ_AAWS01000003.1"/>
</dbReference>
<keyword evidence="2" id="KW-1185">Reference proteome</keyword>
<dbReference type="Proteomes" id="UP000004095">
    <property type="component" value="Unassembled WGS sequence"/>
</dbReference>
<protein>
    <submittedName>
        <fullName evidence="1">Uncharacterized protein</fullName>
    </submittedName>
</protein>
<gene>
    <name evidence="1" type="ORF">M23134_04053</name>
</gene>
<name>A1ZDR2_MICM2</name>